<organism evidence="1 2">
    <name type="scientific">Macrophomina phaseolina</name>
    <dbReference type="NCBI Taxonomy" id="35725"/>
    <lineage>
        <taxon>Eukaryota</taxon>
        <taxon>Fungi</taxon>
        <taxon>Dikarya</taxon>
        <taxon>Ascomycota</taxon>
        <taxon>Pezizomycotina</taxon>
        <taxon>Dothideomycetes</taxon>
        <taxon>Dothideomycetes incertae sedis</taxon>
        <taxon>Botryosphaeriales</taxon>
        <taxon>Botryosphaeriaceae</taxon>
        <taxon>Macrophomina</taxon>
    </lineage>
</organism>
<reference evidence="1 2" key="1">
    <citation type="journal article" date="2021" name="Nat. Commun.">
        <title>Genetic determinants of endophytism in the Arabidopsis root mycobiome.</title>
        <authorList>
            <person name="Mesny F."/>
            <person name="Miyauchi S."/>
            <person name="Thiergart T."/>
            <person name="Pickel B."/>
            <person name="Atanasova L."/>
            <person name="Karlsson M."/>
            <person name="Huettel B."/>
            <person name="Barry K.W."/>
            <person name="Haridas S."/>
            <person name="Chen C."/>
            <person name="Bauer D."/>
            <person name="Andreopoulos W."/>
            <person name="Pangilinan J."/>
            <person name="LaButti K."/>
            <person name="Riley R."/>
            <person name="Lipzen A."/>
            <person name="Clum A."/>
            <person name="Drula E."/>
            <person name="Henrissat B."/>
            <person name="Kohler A."/>
            <person name="Grigoriev I.V."/>
            <person name="Martin F.M."/>
            <person name="Hacquard S."/>
        </authorList>
    </citation>
    <scope>NUCLEOTIDE SEQUENCE [LARGE SCALE GENOMIC DNA]</scope>
    <source>
        <strain evidence="1 2">MPI-SDFR-AT-0080</strain>
    </source>
</reference>
<sequence>MRMEMVVAGVAGALPSLTAQGGKQTVSEVVLAQKAGVMLLLYMYVQTENINQDQQAALCSGREFTFIVLESSSFLEWLVAGTDYGEKMHGFFKYRAGSSLLSTNNSLSTS</sequence>
<gene>
    <name evidence="1" type="ORF">B0J12DRAFT_698659</name>
</gene>
<dbReference type="EMBL" id="JAGTJR010000010">
    <property type="protein sequence ID" value="KAH7053478.1"/>
    <property type="molecule type" value="Genomic_DNA"/>
</dbReference>
<accession>A0ABQ8GHU0</accession>
<keyword evidence="2" id="KW-1185">Reference proteome</keyword>
<evidence type="ECO:0000313" key="1">
    <source>
        <dbReference type="EMBL" id="KAH7053478.1"/>
    </source>
</evidence>
<protein>
    <submittedName>
        <fullName evidence="1">Uncharacterized protein</fullName>
    </submittedName>
</protein>
<name>A0ABQ8GHU0_9PEZI</name>
<evidence type="ECO:0000313" key="2">
    <source>
        <dbReference type="Proteomes" id="UP000774617"/>
    </source>
</evidence>
<proteinExistence type="predicted"/>
<dbReference type="Proteomes" id="UP000774617">
    <property type="component" value="Unassembled WGS sequence"/>
</dbReference>
<comment type="caution">
    <text evidence="1">The sequence shown here is derived from an EMBL/GenBank/DDBJ whole genome shotgun (WGS) entry which is preliminary data.</text>
</comment>